<sequence>MASITVLPPLKRTITDIMEEDLYHLPNSPIHLQSSGGGASGVATGLNATGSFARPDSPRLATRHNSIGSSTNFAPSMPSLTNAQLSNLLNIPDSFVEQYTRLSNTVPYTADPVSFDVDQQQQQHLNQEHQSYNSVKSPFADYANPDSLNSQYIAAFAAGSAPTGPQGANSHNNTSSNPFSRRRRLTTLESHSNEKPIRDEDYYLFNTDIQPSHLVTRADGDHTNDDYVCLNSPLYVPPTTAQDIPIPGFENDYLMMSGAEDFEEEIEEDTSDEEDDNYFHDDFDDMFLSKDNEFMDTDTFFNNNNQNVMGGPEMIDNLESTPSMIPQDVTSPMGSQEYPTIVNNDEQDHNMIIDESEEIEDDDTQERSSFSSVSTQVTTPSSRDNDQYLNKSKDYEQYDQYESHISHTVAEITANNPNHQCDLINPSTGKPCSKQFSRPYDLIRHQETIHATKKKIFRCVICEGRVNGGLGNGKQKTFSRGDALSRHIKVKHGLVGKEALELINEAKANVEFVSV</sequence>
<keyword evidence="1" id="KW-0863">Zinc-finger</keyword>
<dbReference type="Gene3D" id="3.30.160.60">
    <property type="entry name" value="Classic Zinc Finger"/>
    <property type="match status" value="1"/>
</dbReference>
<evidence type="ECO:0000313" key="4">
    <source>
        <dbReference type="EMBL" id="CAK7908078.1"/>
    </source>
</evidence>
<dbReference type="EMBL" id="OZ004257">
    <property type="protein sequence ID" value="CAK7908078.1"/>
    <property type="molecule type" value="Genomic_DNA"/>
</dbReference>
<feature type="domain" description="C2H2-type" evidence="3">
    <location>
        <begin position="419"/>
        <end position="455"/>
    </location>
</feature>
<feature type="region of interest" description="Disordered" evidence="2">
    <location>
        <begin position="34"/>
        <end position="59"/>
    </location>
</feature>
<organism evidence="4 5">
    <name type="scientific">[Candida] anglica</name>
    <dbReference type="NCBI Taxonomy" id="148631"/>
    <lineage>
        <taxon>Eukaryota</taxon>
        <taxon>Fungi</taxon>
        <taxon>Dikarya</taxon>
        <taxon>Ascomycota</taxon>
        <taxon>Saccharomycotina</taxon>
        <taxon>Pichiomycetes</taxon>
        <taxon>Debaryomycetaceae</taxon>
        <taxon>Kurtzmaniella</taxon>
    </lineage>
</organism>
<keyword evidence="5" id="KW-1185">Reference proteome</keyword>
<evidence type="ECO:0000313" key="5">
    <source>
        <dbReference type="Proteomes" id="UP001497600"/>
    </source>
</evidence>
<gene>
    <name evidence="4" type="primary">RPN4</name>
    <name evidence="4" type="ORF">CAAN4_E08592</name>
</gene>
<name>A0ABP0EFC9_9ASCO</name>
<evidence type="ECO:0000256" key="2">
    <source>
        <dbReference type="SAM" id="MobiDB-lite"/>
    </source>
</evidence>
<reference evidence="4 5" key="1">
    <citation type="submission" date="2024-01" db="EMBL/GenBank/DDBJ databases">
        <authorList>
            <consortium name="Genoscope - CEA"/>
            <person name="William W."/>
        </authorList>
    </citation>
    <scope>NUCLEOTIDE SEQUENCE [LARGE SCALE GENOMIC DNA]</scope>
    <source>
        <strain evidence="4 5">29B2s-10</strain>
    </source>
</reference>
<feature type="compositionally biased region" description="Low complexity" evidence="2">
    <location>
        <begin position="368"/>
        <end position="382"/>
    </location>
</feature>
<dbReference type="PROSITE" id="PS50157">
    <property type="entry name" value="ZINC_FINGER_C2H2_2"/>
    <property type="match status" value="1"/>
</dbReference>
<feature type="region of interest" description="Disordered" evidence="2">
    <location>
        <begin position="358"/>
        <end position="390"/>
    </location>
</feature>
<keyword evidence="1" id="KW-0479">Metal-binding</keyword>
<accession>A0ABP0EFC9</accession>
<proteinExistence type="predicted"/>
<feature type="compositionally biased region" description="Polar residues" evidence="2">
    <location>
        <begin position="166"/>
        <end position="179"/>
    </location>
</feature>
<protein>
    <submittedName>
        <fullName evidence="4">Transcriptional regulator Rpn4p</fullName>
    </submittedName>
</protein>
<evidence type="ECO:0000256" key="1">
    <source>
        <dbReference type="PROSITE-ProRule" id="PRU00042"/>
    </source>
</evidence>
<dbReference type="Proteomes" id="UP001497600">
    <property type="component" value="Chromosome E"/>
</dbReference>
<keyword evidence="1" id="KW-0862">Zinc</keyword>
<evidence type="ECO:0000259" key="3">
    <source>
        <dbReference type="PROSITE" id="PS50157"/>
    </source>
</evidence>
<feature type="region of interest" description="Disordered" evidence="2">
    <location>
        <begin position="160"/>
        <end position="181"/>
    </location>
</feature>
<dbReference type="InterPro" id="IPR013087">
    <property type="entry name" value="Znf_C2H2_type"/>
</dbReference>